<protein>
    <submittedName>
        <fullName evidence="1">Uncharacterized protein</fullName>
    </submittedName>
</protein>
<dbReference type="EMBL" id="JANAKD010000647">
    <property type="protein sequence ID" value="KAJ3491409.1"/>
    <property type="molecule type" value="Genomic_DNA"/>
</dbReference>
<sequence>MASQYVPPEPSRQNLNNRLPNIIWNHHRITMLLGFCEGRFKQGEEQIRKSVEVAGQHDERIRMTNEVVAHLESDHRDAVGRITAGEAAQMWMEARLNQIESRLNASNMSAGQTFAALQARIINLENAHMQQRQQLENAHQMIANQQSSIYSLLQERGAYQEGSGNNYQLATAQQLPIARVVAVMPNGNFGGAQPSQPSLPAELVTAFRTGYDMIIQHQRSEIVAAQADVPLPSVEVPSADIAALGPVVDEYGTFYAPVTSSE</sequence>
<proteinExistence type="predicted"/>
<dbReference type="Proteomes" id="UP001148737">
    <property type="component" value="Unassembled WGS sequence"/>
</dbReference>
<accession>A0ACC1QS03</accession>
<keyword evidence="2" id="KW-1185">Reference proteome</keyword>
<name>A0ACC1QS03_9HYPO</name>
<organism evidence="1 2">
    <name type="scientific">Lecanicillium saksenae</name>
    <dbReference type="NCBI Taxonomy" id="468837"/>
    <lineage>
        <taxon>Eukaryota</taxon>
        <taxon>Fungi</taxon>
        <taxon>Dikarya</taxon>
        <taxon>Ascomycota</taxon>
        <taxon>Pezizomycotina</taxon>
        <taxon>Sordariomycetes</taxon>
        <taxon>Hypocreomycetidae</taxon>
        <taxon>Hypocreales</taxon>
        <taxon>Cordycipitaceae</taxon>
        <taxon>Lecanicillium</taxon>
    </lineage>
</organism>
<reference evidence="1" key="1">
    <citation type="submission" date="2022-07" db="EMBL/GenBank/DDBJ databases">
        <title>Genome Sequence of Lecanicillium saksenae.</title>
        <authorList>
            <person name="Buettner E."/>
        </authorList>
    </citation>
    <scope>NUCLEOTIDE SEQUENCE</scope>
    <source>
        <strain evidence="1">VT-O1</strain>
    </source>
</reference>
<evidence type="ECO:0000313" key="1">
    <source>
        <dbReference type="EMBL" id="KAJ3491409.1"/>
    </source>
</evidence>
<evidence type="ECO:0000313" key="2">
    <source>
        <dbReference type="Proteomes" id="UP001148737"/>
    </source>
</evidence>
<gene>
    <name evidence="1" type="ORF">NLG97_g5598</name>
</gene>
<comment type="caution">
    <text evidence="1">The sequence shown here is derived from an EMBL/GenBank/DDBJ whole genome shotgun (WGS) entry which is preliminary data.</text>
</comment>